<dbReference type="InterPro" id="IPR019619">
    <property type="entry name" value="DUF2490"/>
</dbReference>
<dbReference type="Proteomes" id="UP000198697">
    <property type="component" value="Unassembled WGS sequence"/>
</dbReference>
<accession>A0A1I0EIL8</accession>
<keyword evidence="3" id="KW-1185">Reference proteome</keyword>
<sequence>MRKYCVLVLLLVLLSGLPQHARAQAPARLPDSNTLGWATYSGDLQLADHWSLHTEYQLRRVKLLGRQQQHLARAGLMRQLGERLEVSAGYTFLRTSSYGRYPSVNGRPQPEHRTYQDVTLTDELVRLHLEHRLRLEQRWIGQRAGEGQGPVTDWQYQNRVRYQLLARLPLQGPTLDNREWYLNGFGEVFVGFGRNVGQNVFNQSRLSAGLGYQFGPNLQLELNYLNQISQHGSPEPVTGRPVFEYNRGLRLNAQLDVDLRRSR</sequence>
<evidence type="ECO:0000256" key="1">
    <source>
        <dbReference type="SAM" id="SignalP"/>
    </source>
</evidence>
<dbReference type="AlphaFoldDB" id="A0A1I0EIL8"/>
<gene>
    <name evidence="2" type="ORF">SAMN04487998_1853</name>
</gene>
<protein>
    <recommendedName>
        <fullName evidence="4">DUF2490 domain-containing protein</fullName>
    </recommendedName>
</protein>
<dbReference type="Pfam" id="PF10677">
    <property type="entry name" value="DUF2490"/>
    <property type="match status" value="1"/>
</dbReference>
<proteinExistence type="predicted"/>
<dbReference type="OrthoDB" id="1118734at2"/>
<evidence type="ECO:0000313" key="3">
    <source>
        <dbReference type="Proteomes" id="UP000198697"/>
    </source>
</evidence>
<reference evidence="3" key="1">
    <citation type="submission" date="2016-10" db="EMBL/GenBank/DDBJ databases">
        <authorList>
            <person name="Varghese N."/>
            <person name="Submissions S."/>
        </authorList>
    </citation>
    <scope>NUCLEOTIDE SEQUENCE [LARGE SCALE GENOMIC DNA]</scope>
    <source>
        <strain evidence="3">DSM 15310</strain>
    </source>
</reference>
<feature type="chain" id="PRO_5011634873" description="DUF2490 domain-containing protein" evidence="1">
    <location>
        <begin position="22"/>
        <end position="263"/>
    </location>
</feature>
<feature type="signal peptide" evidence="1">
    <location>
        <begin position="1"/>
        <end position="21"/>
    </location>
</feature>
<dbReference type="EMBL" id="FOHS01000002">
    <property type="protein sequence ID" value="SET44803.1"/>
    <property type="molecule type" value="Genomic_DNA"/>
</dbReference>
<evidence type="ECO:0000313" key="2">
    <source>
        <dbReference type="EMBL" id="SET44803.1"/>
    </source>
</evidence>
<keyword evidence="1" id="KW-0732">Signal</keyword>
<organism evidence="2 3">
    <name type="scientific">Hymenobacter actinosclerus</name>
    <dbReference type="NCBI Taxonomy" id="82805"/>
    <lineage>
        <taxon>Bacteria</taxon>
        <taxon>Pseudomonadati</taxon>
        <taxon>Bacteroidota</taxon>
        <taxon>Cytophagia</taxon>
        <taxon>Cytophagales</taxon>
        <taxon>Hymenobacteraceae</taxon>
        <taxon>Hymenobacter</taxon>
    </lineage>
</organism>
<name>A0A1I0EIL8_9BACT</name>
<dbReference type="STRING" id="82805.SAMN04487998_1853"/>
<evidence type="ECO:0008006" key="4">
    <source>
        <dbReference type="Google" id="ProtNLM"/>
    </source>
</evidence>
<dbReference type="RefSeq" id="WP_092770657.1">
    <property type="nucleotide sequence ID" value="NZ_FOHS01000002.1"/>
</dbReference>